<evidence type="ECO:0000313" key="1">
    <source>
        <dbReference type="EMBL" id="PNX66504.1"/>
    </source>
</evidence>
<proteinExistence type="predicted"/>
<dbReference type="Proteomes" id="UP000236291">
    <property type="component" value="Unassembled WGS sequence"/>
</dbReference>
<comment type="caution">
    <text evidence="1">The sequence shown here is derived from an EMBL/GenBank/DDBJ whole genome shotgun (WGS) entry which is preliminary data.</text>
</comment>
<protein>
    <submittedName>
        <fullName evidence="1">Uncharacterized protein</fullName>
    </submittedName>
</protein>
<dbReference type="EMBL" id="ASHM01099198">
    <property type="protein sequence ID" value="PNX66504.1"/>
    <property type="molecule type" value="Genomic_DNA"/>
</dbReference>
<dbReference type="AlphaFoldDB" id="A0A2K3KJP3"/>
<gene>
    <name evidence="1" type="ORF">L195_g055128</name>
</gene>
<name>A0A2K3KJP3_TRIPR</name>
<reference evidence="1 2" key="2">
    <citation type="journal article" date="2017" name="Front. Plant Sci.">
        <title>Gene Classification and Mining of Molecular Markers Useful in Red Clover (Trifolium pratense) Breeding.</title>
        <authorList>
            <person name="Istvanek J."/>
            <person name="Dluhosova J."/>
            <person name="Dluhos P."/>
            <person name="Patkova L."/>
            <person name="Nedelnik J."/>
            <person name="Repkova J."/>
        </authorList>
    </citation>
    <scope>NUCLEOTIDE SEQUENCE [LARGE SCALE GENOMIC DNA]</scope>
    <source>
        <strain evidence="2">cv. Tatra</strain>
        <tissue evidence="1">Young leaves</tissue>
    </source>
</reference>
<evidence type="ECO:0000313" key="2">
    <source>
        <dbReference type="Proteomes" id="UP000236291"/>
    </source>
</evidence>
<feature type="non-terminal residue" evidence="1">
    <location>
        <position position="1"/>
    </location>
</feature>
<reference evidence="1 2" key="1">
    <citation type="journal article" date="2014" name="Am. J. Bot.">
        <title>Genome assembly and annotation for red clover (Trifolium pratense; Fabaceae).</title>
        <authorList>
            <person name="Istvanek J."/>
            <person name="Jaros M."/>
            <person name="Krenek A."/>
            <person name="Repkova J."/>
        </authorList>
    </citation>
    <scope>NUCLEOTIDE SEQUENCE [LARGE SCALE GENOMIC DNA]</scope>
    <source>
        <strain evidence="2">cv. Tatra</strain>
        <tissue evidence="1">Young leaves</tissue>
    </source>
</reference>
<sequence>RYTTLCGPGLQPSQPPTLQSILRLHVFVRHGGVRQVESAIVANSQFYQVDDITASQSSLETTPNQPQNQEVLELK</sequence>
<accession>A0A2K3KJP3</accession>
<organism evidence="1 2">
    <name type="scientific">Trifolium pratense</name>
    <name type="common">Red clover</name>
    <dbReference type="NCBI Taxonomy" id="57577"/>
    <lineage>
        <taxon>Eukaryota</taxon>
        <taxon>Viridiplantae</taxon>
        <taxon>Streptophyta</taxon>
        <taxon>Embryophyta</taxon>
        <taxon>Tracheophyta</taxon>
        <taxon>Spermatophyta</taxon>
        <taxon>Magnoliopsida</taxon>
        <taxon>eudicotyledons</taxon>
        <taxon>Gunneridae</taxon>
        <taxon>Pentapetalae</taxon>
        <taxon>rosids</taxon>
        <taxon>fabids</taxon>
        <taxon>Fabales</taxon>
        <taxon>Fabaceae</taxon>
        <taxon>Papilionoideae</taxon>
        <taxon>50 kb inversion clade</taxon>
        <taxon>NPAAA clade</taxon>
        <taxon>Hologalegina</taxon>
        <taxon>IRL clade</taxon>
        <taxon>Trifolieae</taxon>
        <taxon>Trifolium</taxon>
    </lineage>
</organism>